<keyword evidence="5" id="KW-1185">Reference proteome</keyword>
<feature type="domain" description="Anti-sigma factor RsgI-like middle" evidence="3">
    <location>
        <begin position="69"/>
        <end position="192"/>
    </location>
</feature>
<protein>
    <recommendedName>
        <fullName evidence="3">Anti-sigma factor RsgI-like middle domain-containing protein</fullName>
    </recommendedName>
</protein>
<gene>
    <name evidence="4" type="ORF">H7U36_09690</name>
</gene>
<organism evidence="4 5">
    <name type="scientific">Faecalicatena fissicatena</name>
    <dbReference type="NCBI Taxonomy" id="290055"/>
    <lineage>
        <taxon>Bacteria</taxon>
        <taxon>Bacillati</taxon>
        <taxon>Bacillota</taxon>
        <taxon>Clostridia</taxon>
        <taxon>Lachnospirales</taxon>
        <taxon>Lachnospiraceae</taxon>
        <taxon>Faecalicatena</taxon>
    </lineage>
</organism>
<proteinExistence type="predicted"/>
<evidence type="ECO:0000259" key="3">
    <source>
        <dbReference type="Pfam" id="PF23750"/>
    </source>
</evidence>
<keyword evidence="2" id="KW-0812">Transmembrane</keyword>
<evidence type="ECO:0000256" key="1">
    <source>
        <dbReference type="SAM" id="MobiDB-lite"/>
    </source>
</evidence>
<name>A0ABS2E9P8_9FIRM</name>
<dbReference type="EMBL" id="JACLYY010000008">
    <property type="protein sequence ID" value="MBM6738364.1"/>
    <property type="molecule type" value="Genomic_DNA"/>
</dbReference>
<comment type="caution">
    <text evidence="4">The sequence shown here is derived from an EMBL/GenBank/DDBJ whole genome shotgun (WGS) entry which is preliminary data.</text>
</comment>
<evidence type="ECO:0000256" key="2">
    <source>
        <dbReference type="SAM" id="Phobius"/>
    </source>
</evidence>
<evidence type="ECO:0000313" key="5">
    <source>
        <dbReference type="Proteomes" id="UP000716906"/>
    </source>
</evidence>
<feature type="transmembrane region" description="Helical" evidence="2">
    <location>
        <begin position="43"/>
        <end position="65"/>
    </location>
</feature>
<evidence type="ECO:0000313" key="4">
    <source>
        <dbReference type="EMBL" id="MBM6738364.1"/>
    </source>
</evidence>
<dbReference type="Pfam" id="PF23750">
    <property type="entry name" value="RsgI_M"/>
    <property type="match status" value="1"/>
</dbReference>
<reference evidence="4 5" key="1">
    <citation type="journal article" date="2021" name="Sci. Rep.">
        <title>The distribution of antibiotic resistance genes in chicken gut microbiota commensals.</title>
        <authorList>
            <person name="Juricova H."/>
            <person name="Matiasovicova J."/>
            <person name="Kubasova T."/>
            <person name="Cejkova D."/>
            <person name="Rychlik I."/>
        </authorList>
    </citation>
    <scope>NUCLEOTIDE SEQUENCE [LARGE SCALE GENOMIC DNA]</scope>
    <source>
        <strain evidence="4 5">An773</strain>
    </source>
</reference>
<feature type="compositionally biased region" description="Basic and acidic residues" evidence="1">
    <location>
        <begin position="261"/>
        <end position="286"/>
    </location>
</feature>
<feature type="compositionally biased region" description="Acidic residues" evidence="1">
    <location>
        <begin position="247"/>
        <end position="260"/>
    </location>
</feature>
<accession>A0ABS2E9P8</accession>
<keyword evidence="2" id="KW-1133">Transmembrane helix</keyword>
<feature type="region of interest" description="Disordered" evidence="1">
    <location>
        <begin position="226"/>
        <end position="286"/>
    </location>
</feature>
<sequence>MSEKWREAFDQVRADEELKEHTRDYLQKRVYSKKRIGGIPVRAAVAAAACLVLVALASGGSYVFFTPTAYISIDINPSLELGINRFDRIVSVESYNEEAKELLDELDIRFLPYQEGIQELLDSTGLQDYLAQDGLLSFTVAGDSDEQSSQILDHVETCARGHQNMQCHLSGMDEMEAAHQEGMSVGKYRAYLALRDVDPSVTLEEVRGMSMRQIQELLESYGVDPEAVQSEEDCENGQTEGSGQSGTEEDAGTDTEEDEGEHAGESEGNRYRHHGENEEEGGHGHQ</sequence>
<keyword evidence="2" id="KW-0472">Membrane</keyword>
<dbReference type="InterPro" id="IPR055431">
    <property type="entry name" value="RsgI_M"/>
</dbReference>
<dbReference type="RefSeq" id="WP_205156067.1">
    <property type="nucleotide sequence ID" value="NZ_JACLYY010000008.1"/>
</dbReference>
<dbReference type="Proteomes" id="UP000716906">
    <property type="component" value="Unassembled WGS sequence"/>
</dbReference>